<evidence type="ECO:0000256" key="1">
    <source>
        <dbReference type="SAM" id="Phobius"/>
    </source>
</evidence>
<proteinExistence type="predicted"/>
<protein>
    <submittedName>
        <fullName evidence="2">Uncharacterized protein</fullName>
    </submittedName>
</protein>
<sequence length="54" mass="6166">MFKITLGVLVLILGFFTIKGLKRSTSYQSGQYDHYLFLLIALESVALPIWVFLT</sequence>
<reference evidence="2 3" key="1">
    <citation type="submission" date="2017-09" db="EMBL/GenBank/DDBJ databases">
        <title>Large-scale bioinformatics analysis of Bacillus genomes uncovers conserved roles of natural products in bacterial physiology.</title>
        <authorList>
            <consortium name="Agbiome Team Llc"/>
            <person name="Bleich R.M."/>
            <person name="Grubbs K.J."/>
            <person name="Santa Maria K.C."/>
            <person name="Allen S.E."/>
            <person name="Farag S."/>
            <person name="Shank E.A."/>
            <person name="Bowers A."/>
        </authorList>
    </citation>
    <scope>NUCLEOTIDE SEQUENCE [LARGE SCALE GENOMIC DNA]</scope>
    <source>
        <strain evidence="2 3">AFS083043</strain>
    </source>
</reference>
<keyword evidence="1" id="KW-0472">Membrane</keyword>
<dbReference type="AlphaFoldDB" id="A0A2B0MXX0"/>
<dbReference type="EMBL" id="NUWN01000024">
    <property type="protein sequence ID" value="PFK45719.1"/>
    <property type="molecule type" value="Genomic_DNA"/>
</dbReference>
<keyword evidence="1" id="KW-1133">Transmembrane helix</keyword>
<evidence type="ECO:0000313" key="3">
    <source>
        <dbReference type="Proteomes" id="UP000242656"/>
    </source>
</evidence>
<accession>A0A2B0MXX0</accession>
<comment type="caution">
    <text evidence="2">The sequence shown here is derived from an EMBL/GenBank/DDBJ whole genome shotgun (WGS) entry which is preliminary data.</text>
</comment>
<evidence type="ECO:0000313" key="2">
    <source>
        <dbReference type="EMBL" id="PFK45719.1"/>
    </source>
</evidence>
<feature type="transmembrane region" description="Helical" evidence="1">
    <location>
        <begin position="36"/>
        <end position="53"/>
    </location>
</feature>
<dbReference type="Proteomes" id="UP000242656">
    <property type="component" value="Unassembled WGS sequence"/>
</dbReference>
<gene>
    <name evidence="2" type="ORF">COI93_07055</name>
</gene>
<name>A0A2B0MXX0_BACCE</name>
<organism evidence="2 3">
    <name type="scientific">Bacillus cereus</name>
    <dbReference type="NCBI Taxonomy" id="1396"/>
    <lineage>
        <taxon>Bacteria</taxon>
        <taxon>Bacillati</taxon>
        <taxon>Bacillota</taxon>
        <taxon>Bacilli</taxon>
        <taxon>Bacillales</taxon>
        <taxon>Bacillaceae</taxon>
        <taxon>Bacillus</taxon>
        <taxon>Bacillus cereus group</taxon>
    </lineage>
</organism>
<keyword evidence="1" id="KW-0812">Transmembrane</keyword>